<organism evidence="1 2">
    <name type="scientific">Chitinophaga solisilvae</name>
    <dbReference type="NCBI Taxonomy" id="1233460"/>
    <lineage>
        <taxon>Bacteria</taxon>
        <taxon>Pseudomonadati</taxon>
        <taxon>Bacteroidota</taxon>
        <taxon>Chitinophagia</taxon>
        <taxon>Chitinophagales</taxon>
        <taxon>Chitinophagaceae</taxon>
        <taxon>Chitinophaga</taxon>
    </lineage>
</organism>
<dbReference type="EMBL" id="RIAR02000001">
    <property type="protein sequence ID" value="NSL86386.1"/>
    <property type="molecule type" value="Genomic_DNA"/>
</dbReference>
<keyword evidence="2" id="KW-1185">Reference proteome</keyword>
<dbReference type="OrthoDB" id="977927at2"/>
<comment type="caution">
    <text evidence="1">The sequence shown here is derived from an EMBL/GenBank/DDBJ whole genome shotgun (WGS) entry which is preliminary data.</text>
</comment>
<accession>A0A3S1CXR9</accession>
<dbReference type="AlphaFoldDB" id="A0A3S1CXR9"/>
<reference evidence="1" key="1">
    <citation type="submission" date="2020-05" db="EMBL/GenBank/DDBJ databases">
        <title>Chitinophaga laudate sp. nov., isolated from a tropical peat swamp.</title>
        <authorList>
            <person name="Goh C.B.S."/>
            <person name="Lee M.S."/>
            <person name="Parimannan S."/>
            <person name="Pasbakhsh P."/>
            <person name="Yule C.M."/>
            <person name="Rajandas H."/>
            <person name="Loke S."/>
            <person name="Croft L."/>
            <person name="Tan J.B.L."/>
        </authorList>
    </citation>
    <scope>NUCLEOTIDE SEQUENCE</scope>
    <source>
        <strain evidence="1">Mgbs1</strain>
    </source>
</reference>
<dbReference type="Proteomes" id="UP000281028">
    <property type="component" value="Unassembled WGS sequence"/>
</dbReference>
<proteinExistence type="predicted"/>
<name>A0A3S1CXR9_9BACT</name>
<protein>
    <submittedName>
        <fullName evidence="1">Uncharacterized protein</fullName>
    </submittedName>
</protein>
<evidence type="ECO:0000313" key="1">
    <source>
        <dbReference type="EMBL" id="NSL86386.1"/>
    </source>
</evidence>
<sequence>MKYLTGIILLLICCTGVQAQLKNGDRVTQITIRDARNQPMILPWWGEKCYLIFYPDPDHASQNKEFIDWLKAHPINSPNIFAFGVVNLRDAPFLPNAIIRMMVRREVRQTGANIYTDVNNTLSGAWNMGDVNNKFCIIFINRQAEVEFYHAGEMNLSEQRALLDVIAKNK</sequence>
<evidence type="ECO:0000313" key="2">
    <source>
        <dbReference type="Proteomes" id="UP000281028"/>
    </source>
</evidence>
<gene>
    <name evidence="1" type="ORF">ECE50_006075</name>
</gene>